<name>A0A0A9HJH6_ARUDO</name>
<dbReference type="AlphaFoldDB" id="A0A0A9HJH6"/>
<reference evidence="1" key="2">
    <citation type="journal article" date="2015" name="Data Brief">
        <title>Shoot transcriptome of the giant reed, Arundo donax.</title>
        <authorList>
            <person name="Barrero R.A."/>
            <person name="Guerrero F.D."/>
            <person name="Moolhuijzen P."/>
            <person name="Goolsby J.A."/>
            <person name="Tidwell J."/>
            <person name="Bellgard S.E."/>
            <person name="Bellgard M.I."/>
        </authorList>
    </citation>
    <scope>NUCLEOTIDE SEQUENCE</scope>
    <source>
        <tissue evidence="1">Shoot tissue taken approximately 20 cm above the soil surface</tissue>
    </source>
</reference>
<protein>
    <submittedName>
        <fullName evidence="1">Uncharacterized protein</fullName>
    </submittedName>
</protein>
<reference evidence="1" key="1">
    <citation type="submission" date="2014-09" db="EMBL/GenBank/DDBJ databases">
        <authorList>
            <person name="Magalhaes I.L.F."/>
            <person name="Oliveira U."/>
            <person name="Santos F.R."/>
            <person name="Vidigal T.H.D.A."/>
            <person name="Brescovit A.D."/>
            <person name="Santos A.J."/>
        </authorList>
    </citation>
    <scope>NUCLEOTIDE SEQUENCE</scope>
    <source>
        <tissue evidence="1">Shoot tissue taken approximately 20 cm above the soil surface</tissue>
    </source>
</reference>
<dbReference type="EMBL" id="GBRH01161922">
    <property type="protein sequence ID" value="JAE35974.1"/>
    <property type="molecule type" value="Transcribed_RNA"/>
</dbReference>
<organism evidence="1">
    <name type="scientific">Arundo donax</name>
    <name type="common">Giant reed</name>
    <name type="synonym">Donax arundinaceus</name>
    <dbReference type="NCBI Taxonomy" id="35708"/>
    <lineage>
        <taxon>Eukaryota</taxon>
        <taxon>Viridiplantae</taxon>
        <taxon>Streptophyta</taxon>
        <taxon>Embryophyta</taxon>
        <taxon>Tracheophyta</taxon>
        <taxon>Spermatophyta</taxon>
        <taxon>Magnoliopsida</taxon>
        <taxon>Liliopsida</taxon>
        <taxon>Poales</taxon>
        <taxon>Poaceae</taxon>
        <taxon>PACMAD clade</taxon>
        <taxon>Arundinoideae</taxon>
        <taxon>Arundineae</taxon>
        <taxon>Arundo</taxon>
    </lineage>
</organism>
<evidence type="ECO:0000313" key="1">
    <source>
        <dbReference type="EMBL" id="JAE35974.1"/>
    </source>
</evidence>
<sequence length="29" mass="3323">MLRVVNELAFISLCRNCHQWLIHGGSVPE</sequence>
<proteinExistence type="predicted"/>
<accession>A0A0A9HJH6</accession>